<dbReference type="STRING" id="655353.SAMN04488056_12319"/>
<proteinExistence type="predicted"/>
<accession>A0A1I5MSS7</accession>
<name>A0A1I5MSS7_9HYPH</name>
<dbReference type="Proteomes" id="UP000199236">
    <property type="component" value="Unassembled WGS sequence"/>
</dbReference>
<keyword evidence="2" id="KW-1185">Reference proteome</keyword>
<reference evidence="1 2" key="1">
    <citation type="submission" date="2016-10" db="EMBL/GenBank/DDBJ databases">
        <authorList>
            <person name="de Groot N.N."/>
        </authorList>
    </citation>
    <scope>NUCLEOTIDE SEQUENCE [LARGE SCALE GENOMIC DNA]</scope>
    <source>
        <strain evidence="1 2">CGMCC 1.9157</strain>
    </source>
</reference>
<protein>
    <submittedName>
        <fullName evidence="1">Uncharacterized protein</fullName>
    </submittedName>
</protein>
<dbReference type="OrthoDB" id="8256408at2"/>
<sequence length="107" mass="12257">MAKTFEPSWALGKSLLGMRLIVSEDAVDGSKIIGRRFKPSPHRSKRIHKKLCKSFGGEFIYAPAIYMHRPSETIFIHPTMERELKRALAEQAEHSIFDMMRVGRENG</sequence>
<dbReference type="EMBL" id="FOVR01000023">
    <property type="protein sequence ID" value="SFP12628.1"/>
    <property type="molecule type" value="Genomic_DNA"/>
</dbReference>
<dbReference type="RefSeq" id="WP_090075604.1">
    <property type="nucleotide sequence ID" value="NZ_FOVR01000023.1"/>
</dbReference>
<evidence type="ECO:0000313" key="2">
    <source>
        <dbReference type="Proteomes" id="UP000199236"/>
    </source>
</evidence>
<gene>
    <name evidence="1" type="ORF">SAMN04488056_12319</name>
</gene>
<evidence type="ECO:0000313" key="1">
    <source>
        <dbReference type="EMBL" id="SFP12628.1"/>
    </source>
</evidence>
<dbReference type="AlphaFoldDB" id="A0A1I5MSS7"/>
<organism evidence="1 2">
    <name type="scientific">Cohaesibacter marisflavi</name>
    <dbReference type="NCBI Taxonomy" id="655353"/>
    <lineage>
        <taxon>Bacteria</taxon>
        <taxon>Pseudomonadati</taxon>
        <taxon>Pseudomonadota</taxon>
        <taxon>Alphaproteobacteria</taxon>
        <taxon>Hyphomicrobiales</taxon>
        <taxon>Cohaesibacteraceae</taxon>
    </lineage>
</organism>